<comment type="cofactor">
    <cofactor evidence="15">
        <name>Zn(2+)</name>
        <dbReference type="ChEBI" id="CHEBI:29105"/>
    </cofactor>
    <text evidence="15">Binds 1 zinc ion per subunit.</text>
</comment>
<dbReference type="CDD" id="cd19501">
    <property type="entry name" value="RecA-like_FtsH"/>
    <property type="match status" value="1"/>
</dbReference>
<dbReference type="InterPro" id="IPR000642">
    <property type="entry name" value="Peptidase_M41"/>
</dbReference>
<dbReference type="GO" id="GO:0005524">
    <property type="term" value="F:ATP binding"/>
    <property type="evidence" value="ECO:0007669"/>
    <property type="project" value="UniProtKB-UniRule"/>
</dbReference>
<dbReference type="NCBIfam" id="TIGR01241">
    <property type="entry name" value="FtsH_fam"/>
    <property type="match status" value="1"/>
</dbReference>
<dbReference type="PROSITE" id="PS00674">
    <property type="entry name" value="AAA"/>
    <property type="match status" value="1"/>
</dbReference>
<dbReference type="Proteomes" id="UP000595053">
    <property type="component" value="Chromosome"/>
</dbReference>
<evidence type="ECO:0000256" key="15">
    <source>
        <dbReference type="HAMAP-Rule" id="MF_01458"/>
    </source>
</evidence>
<dbReference type="GO" id="GO:0005886">
    <property type="term" value="C:plasma membrane"/>
    <property type="evidence" value="ECO:0007669"/>
    <property type="project" value="UniProtKB-SubCell"/>
</dbReference>
<dbReference type="RefSeq" id="WP_197551431.1">
    <property type="nucleotide sequence ID" value="NZ_CP063213.1"/>
</dbReference>
<keyword evidence="3 15" id="KW-1003">Cell membrane</keyword>
<evidence type="ECO:0000256" key="6">
    <source>
        <dbReference type="ARBA" id="ARBA00022723"/>
    </source>
</evidence>
<dbReference type="SUPFAM" id="SSF52540">
    <property type="entry name" value="P-loop containing nucleoside triphosphate hydrolases"/>
    <property type="match status" value="1"/>
</dbReference>
<organism evidence="19 20">
    <name type="scientific">Trueperella pecoris</name>
    <dbReference type="NCBI Taxonomy" id="2733571"/>
    <lineage>
        <taxon>Bacteria</taxon>
        <taxon>Bacillati</taxon>
        <taxon>Actinomycetota</taxon>
        <taxon>Actinomycetes</taxon>
        <taxon>Actinomycetales</taxon>
        <taxon>Actinomycetaceae</taxon>
        <taxon>Trueperella</taxon>
    </lineage>
</organism>
<feature type="region of interest" description="Disordered" evidence="17">
    <location>
        <begin position="1"/>
        <end position="43"/>
    </location>
</feature>
<keyword evidence="12 15" id="KW-0482">Metalloprotease</keyword>
<dbReference type="GO" id="GO:0030163">
    <property type="term" value="P:protein catabolic process"/>
    <property type="evidence" value="ECO:0007669"/>
    <property type="project" value="UniProtKB-UniRule"/>
</dbReference>
<dbReference type="InterPro" id="IPR005936">
    <property type="entry name" value="FtsH"/>
</dbReference>
<feature type="binding site" evidence="15">
    <location>
        <begin position="250"/>
        <end position="257"/>
    </location>
    <ligand>
        <name>ATP</name>
        <dbReference type="ChEBI" id="CHEBI:30616"/>
    </ligand>
</feature>
<keyword evidence="20" id="KW-1185">Reference proteome</keyword>
<dbReference type="InterPro" id="IPR003960">
    <property type="entry name" value="ATPase_AAA_CS"/>
</dbReference>
<dbReference type="InterPro" id="IPR041569">
    <property type="entry name" value="AAA_lid_3"/>
</dbReference>
<keyword evidence="5 15" id="KW-0812">Transmembrane</keyword>
<feature type="binding site" evidence="15">
    <location>
        <position position="476"/>
    </location>
    <ligand>
        <name>Zn(2+)</name>
        <dbReference type="ChEBI" id="CHEBI:29105"/>
        <note>catalytic</note>
    </ligand>
</feature>
<evidence type="ECO:0000256" key="7">
    <source>
        <dbReference type="ARBA" id="ARBA00022741"/>
    </source>
</evidence>
<keyword evidence="4 15" id="KW-0645">Protease</keyword>
<accession>A0A7M1QVV1</accession>
<dbReference type="Gene3D" id="3.40.50.300">
    <property type="entry name" value="P-loop containing nucleotide triphosphate hydrolases"/>
    <property type="match status" value="1"/>
</dbReference>
<dbReference type="Gene3D" id="1.10.8.60">
    <property type="match status" value="1"/>
</dbReference>
<comment type="similarity">
    <text evidence="16">Belongs to the AAA ATPase family.</text>
</comment>
<evidence type="ECO:0000256" key="2">
    <source>
        <dbReference type="ARBA" id="ARBA00010044"/>
    </source>
</evidence>
<dbReference type="InterPro" id="IPR003959">
    <property type="entry name" value="ATPase_AAA_core"/>
</dbReference>
<reference evidence="19 20" key="1">
    <citation type="submission" date="2020-10" db="EMBL/GenBank/DDBJ databases">
        <title>Trueperella pecoris sp. nov. isolated from bovine and porcine specimens.</title>
        <authorList>
            <person name="Schoenecker L."/>
            <person name="Schnydrig P."/>
            <person name="Brodard I."/>
            <person name="Thomann A."/>
            <person name="Hemphill A."/>
            <person name="Rodriguez-Campos S."/>
            <person name="Perreten V."/>
            <person name="Jores J."/>
            <person name="Kittl S."/>
        </authorList>
    </citation>
    <scope>NUCLEOTIDE SEQUENCE [LARGE SCALE GENOMIC DNA]</scope>
    <source>
        <strain evidence="19 20">15A0121</strain>
    </source>
</reference>
<dbReference type="GO" id="GO:0004176">
    <property type="term" value="F:ATP-dependent peptidase activity"/>
    <property type="evidence" value="ECO:0007669"/>
    <property type="project" value="InterPro"/>
</dbReference>
<proteinExistence type="inferred from homology"/>
<feature type="transmembrane region" description="Helical" evidence="15">
    <location>
        <begin position="160"/>
        <end position="182"/>
    </location>
</feature>
<name>A0A7M1QVV1_9ACTO</name>
<evidence type="ECO:0000256" key="9">
    <source>
        <dbReference type="ARBA" id="ARBA00022833"/>
    </source>
</evidence>
<dbReference type="InterPro" id="IPR011546">
    <property type="entry name" value="Pept_M41_FtsH_extracell"/>
</dbReference>
<evidence type="ECO:0000256" key="3">
    <source>
        <dbReference type="ARBA" id="ARBA00022475"/>
    </source>
</evidence>
<dbReference type="HAMAP" id="MF_01458">
    <property type="entry name" value="FtsH"/>
    <property type="match status" value="1"/>
</dbReference>
<dbReference type="EC" id="3.4.24.-" evidence="15"/>
<evidence type="ECO:0000256" key="16">
    <source>
        <dbReference type="RuleBase" id="RU003651"/>
    </source>
</evidence>
<feature type="domain" description="AAA+ ATPase" evidence="18">
    <location>
        <begin position="242"/>
        <end position="381"/>
    </location>
</feature>
<evidence type="ECO:0000256" key="10">
    <source>
        <dbReference type="ARBA" id="ARBA00022840"/>
    </source>
</evidence>
<keyword evidence="13 15" id="KW-0472">Membrane</keyword>
<feature type="compositionally biased region" description="Basic and acidic residues" evidence="17">
    <location>
        <begin position="696"/>
        <end position="705"/>
    </location>
</feature>
<dbReference type="EMBL" id="CP063213">
    <property type="protein sequence ID" value="QOR46006.1"/>
    <property type="molecule type" value="Genomic_DNA"/>
</dbReference>
<dbReference type="Pfam" id="PF00004">
    <property type="entry name" value="AAA"/>
    <property type="match status" value="1"/>
</dbReference>
<feature type="transmembrane region" description="Helical" evidence="15">
    <location>
        <begin position="49"/>
        <end position="68"/>
    </location>
</feature>
<dbReference type="FunFam" id="1.20.58.760:FF:000001">
    <property type="entry name" value="ATP-dependent zinc metalloprotease FtsH"/>
    <property type="match status" value="1"/>
</dbReference>
<keyword evidence="10 15" id="KW-0067">ATP-binding</keyword>
<dbReference type="FunFam" id="3.40.50.300:FF:000001">
    <property type="entry name" value="ATP-dependent zinc metalloprotease FtsH"/>
    <property type="match status" value="1"/>
</dbReference>
<comment type="subunit">
    <text evidence="15">Homohexamer.</text>
</comment>
<dbReference type="InterPro" id="IPR003593">
    <property type="entry name" value="AAA+_ATPase"/>
</dbReference>
<evidence type="ECO:0000313" key="19">
    <source>
        <dbReference type="EMBL" id="QOR46006.1"/>
    </source>
</evidence>
<dbReference type="Pfam" id="PF01434">
    <property type="entry name" value="Peptidase_M41"/>
    <property type="match status" value="1"/>
</dbReference>
<keyword evidence="7 15" id="KW-0547">Nucleotide-binding</keyword>
<dbReference type="FunFam" id="1.10.8.60:FF:000001">
    <property type="entry name" value="ATP-dependent zinc metalloprotease FtsH"/>
    <property type="match status" value="1"/>
</dbReference>
<gene>
    <name evidence="15 19" type="primary">ftsH</name>
    <name evidence="19" type="ORF">INS88_01930</name>
</gene>
<dbReference type="PANTHER" id="PTHR23076">
    <property type="entry name" value="METALLOPROTEASE M41 FTSH"/>
    <property type="match status" value="1"/>
</dbReference>
<evidence type="ECO:0000256" key="14">
    <source>
        <dbReference type="ARBA" id="ARBA00061570"/>
    </source>
</evidence>
<evidence type="ECO:0000256" key="1">
    <source>
        <dbReference type="ARBA" id="ARBA00004370"/>
    </source>
</evidence>
<dbReference type="SMART" id="SM00382">
    <property type="entry name" value="AAA"/>
    <property type="match status" value="1"/>
</dbReference>
<evidence type="ECO:0000256" key="17">
    <source>
        <dbReference type="SAM" id="MobiDB-lite"/>
    </source>
</evidence>
<dbReference type="Pfam" id="PF06480">
    <property type="entry name" value="FtsH_ext"/>
    <property type="match status" value="1"/>
</dbReference>
<feature type="binding site" evidence="15">
    <location>
        <position position="548"/>
    </location>
    <ligand>
        <name>Zn(2+)</name>
        <dbReference type="ChEBI" id="CHEBI:29105"/>
        <note>catalytic</note>
    </ligand>
</feature>
<evidence type="ECO:0000256" key="12">
    <source>
        <dbReference type="ARBA" id="ARBA00023049"/>
    </source>
</evidence>
<dbReference type="GO" id="GO:0008270">
    <property type="term" value="F:zinc ion binding"/>
    <property type="evidence" value="ECO:0007669"/>
    <property type="project" value="UniProtKB-UniRule"/>
</dbReference>
<feature type="binding site" evidence="15">
    <location>
        <position position="472"/>
    </location>
    <ligand>
        <name>Zn(2+)</name>
        <dbReference type="ChEBI" id="CHEBI:29105"/>
        <note>catalytic</note>
    </ligand>
</feature>
<dbReference type="InterPro" id="IPR037219">
    <property type="entry name" value="Peptidase_M41-like"/>
</dbReference>
<comment type="similarity">
    <text evidence="14 15">In the central section; belongs to the AAA ATPase family.</text>
</comment>
<evidence type="ECO:0000256" key="5">
    <source>
        <dbReference type="ARBA" id="ARBA00022692"/>
    </source>
</evidence>
<protein>
    <recommendedName>
        <fullName evidence="15">ATP-dependent zinc metalloprotease FtsH</fullName>
        <ecNumber evidence="15">3.4.24.-</ecNumber>
    </recommendedName>
</protein>
<feature type="compositionally biased region" description="Basic and acidic residues" evidence="17">
    <location>
        <begin position="21"/>
        <end position="43"/>
    </location>
</feature>
<evidence type="ECO:0000256" key="4">
    <source>
        <dbReference type="ARBA" id="ARBA00022670"/>
    </source>
</evidence>
<evidence type="ECO:0000259" key="18">
    <source>
        <dbReference type="SMART" id="SM00382"/>
    </source>
</evidence>
<dbReference type="GO" id="GO:0006508">
    <property type="term" value="P:proteolysis"/>
    <property type="evidence" value="ECO:0007669"/>
    <property type="project" value="UniProtKB-KW"/>
</dbReference>
<keyword evidence="8 15" id="KW-0378">Hydrolase</keyword>
<comment type="subcellular location">
    <subcellularLocation>
        <location evidence="15">Cell membrane</location>
        <topology evidence="15">Multi-pass membrane protein</topology>
        <orientation evidence="15">Cytoplasmic side</orientation>
    </subcellularLocation>
    <subcellularLocation>
        <location evidence="1">Membrane</location>
    </subcellularLocation>
</comment>
<keyword evidence="6 15" id="KW-0479">Metal-binding</keyword>
<feature type="region of interest" description="Disordered" evidence="17">
    <location>
        <begin position="659"/>
        <end position="705"/>
    </location>
</feature>
<evidence type="ECO:0000313" key="20">
    <source>
        <dbReference type="Proteomes" id="UP000595053"/>
    </source>
</evidence>
<dbReference type="Pfam" id="PF17862">
    <property type="entry name" value="AAA_lid_3"/>
    <property type="match status" value="1"/>
</dbReference>
<dbReference type="Gene3D" id="1.20.58.760">
    <property type="entry name" value="Peptidase M41"/>
    <property type="match status" value="1"/>
</dbReference>
<evidence type="ECO:0000256" key="13">
    <source>
        <dbReference type="ARBA" id="ARBA00023136"/>
    </source>
</evidence>
<dbReference type="InterPro" id="IPR027417">
    <property type="entry name" value="P-loop_NTPase"/>
</dbReference>
<sequence length="705" mass="77934">MSNRQRRNLEDFNRKGRKPKKTEESKAGEPNKPRQSKEDQAREKKQRRIFWTVMGALVAGAAALFFIFNPAGFTSVKTSEGRQILQSQAIERVQVTDGSQVVQVWLKEDYKPTDLEGEEQQPTKKVQFQYTDPEAAQVLSLVEKADSKNGYNSIVPQQSIFTTILTFILPMLIIMGLFFWMVPMMQGRMNEFGRVKKDGVESDLPDVTFSDVAGADEAVEELREIKEFIETPDKFRKMGAKIPRGVLLYGPPGTGKTLLAKAVAGEAGVPFFHISASEFVEMFVGVGASRVRDLFTKAKKVAPAIIFVDEIDAVGRNRGSGIGGGNDEREQTLNQLLVEMDGFDDRTSVIVIAATNRPDVLDPALLRPGRFDRQIGVDAPDLPGREQILKVHADGKPLAEGISLESIARRTPGFSGADLANLLNEAALLAARRGHAKIDEDDIDEAIDRVIAGPQRRTRVMNPKEKRMTAYHEAGHAVAAAALNHSDPVTKVTILPRGRALGYTMVMPTEDRYSTSRHELLDEMVYAMGGRAAEEVVFHDPTTGASNDIQKATNVARKMVTEYGMSQRVGAVRLVADESDPMTRMGGGNTREHSDQLAKVVDDEVHALLDRAAQEAWQIMMDNRHVLDRLTTVLLEKETVLEEELKVIFQDIVKAPPRDLWLSSPERPVSDLPPVPLPEAEAAAEEPTALEGQETDEGKHSEADQ</sequence>
<feature type="compositionally biased region" description="Low complexity" evidence="17">
    <location>
        <begin position="678"/>
        <end position="691"/>
    </location>
</feature>
<dbReference type="AlphaFoldDB" id="A0A7M1QVV1"/>
<dbReference type="SUPFAM" id="SSF140990">
    <property type="entry name" value="FtsH protease domain-like"/>
    <property type="match status" value="1"/>
</dbReference>
<evidence type="ECO:0000256" key="8">
    <source>
        <dbReference type="ARBA" id="ARBA00022801"/>
    </source>
</evidence>
<feature type="active site" evidence="15">
    <location>
        <position position="473"/>
    </location>
</feature>
<dbReference type="PANTHER" id="PTHR23076:SF97">
    <property type="entry name" value="ATP-DEPENDENT ZINC METALLOPROTEASE YME1L1"/>
    <property type="match status" value="1"/>
</dbReference>
<keyword evidence="9 15" id="KW-0862">Zinc</keyword>
<dbReference type="GO" id="GO:0016887">
    <property type="term" value="F:ATP hydrolysis activity"/>
    <property type="evidence" value="ECO:0007669"/>
    <property type="project" value="UniProtKB-UniRule"/>
</dbReference>
<evidence type="ECO:0000256" key="11">
    <source>
        <dbReference type="ARBA" id="ARBA00022989"/>
    </source>
</evidence>
<dbReference type="GO" id="GO:0004222">
    <property type="term" value="F:metalloendopeptidase activity"/>
    <property type="evidence" value="ECO:0007669"/>
    <property type="project" value="InterPro"/>
</dbReference>
<comment type="similarity">
    <text evidence="2 15">In the C-terminal section; belongs to the peptidase M41 family.</text>
</comment>
<keyword evidence="11 15" id="KW-1133">Transmembrane helix</keyword>
<comment type="function">
    <text evidence="15">Acts as a processive, ATP-dependent zinc metallopeptidase for both cytoplasmic and membrane proteins. Plays a role in the quality control of integral membrane proteins.</text>
</comment>